<keyword evidence="3" id="KW-1185">Reference proteome</keyword>
<dbReference type="GO" id="GO:0005829">
    <property type="term" value="C:cytosol"/>
    <property type="evidence" value="ECO:0007669"/>
    <property type="project" value="TreeGrafter"/>
</dbReference>
<dbReference type="Pfam" id="PF03070">
    <property type="entry name" value="TENA_THI-4"/>
    <property type="match status" value="1"/>
</dbReference>
<dbReference type="PANTHER" id="PTHR43198">
    <property type="entry name" value="BIFUNCTIONAL TH2 PROTEIN"/>
    <property type="match status" value="1"/>
</dbReference>
<dbReference type="Proteomes" id="UP000198651">
    <property type="component" value="Chromosome I"/>
</dbReference>
<dbReference type="CDD" id="cd19365">
    <property type="entry name" value="TenA_C-like"/>
    <property type="match status" value="1"/>
</dbReference>
<dbReference type="InterPro" id="IPR050967">
    <property type="entry name" value="Thiamine_Salvage_TenA"/>
</dbReference>
<evidence type="ECO:0000313" key="2">
    <source>
        <dbReference type="EMBL" id="CUT17732.1"/>
    </source>
</evidence>
<accession>A0A0S4M8K3</accession>
<dbReference type="SUPFAM" id="SSF48613">
    <property type="entry name" value="Heme oxygenase-like"/>
    <property type="match status" value="1"/>
</dbReference>
<dbReference type="InterPro" id="IPR016084">
    <property type="entry name" value="Haem_Oase-like_multi-hlx"/>
</dbReference>
<organism evidence="2 3">
    <name type="scientific">Candidatus Ichthyocystis hellenicum</name>
    <dbReference type="NCBI Taxonomy" id="1561003"/>
    <lineage>
        <taxon>Bacteria</taxon>
        <taxon>Pseudomonadati</taxon>
        <taxon>Pseudomonadota</taxon>
        <taxon>Betaproteobacteria</taxon>
        <taxon>Burkholderiales</taxon>
        <taxon>Candidatus Ichthyocystis</taxon>
    </lineage>
</organism>
<feature type="domain" description="Thiaminase-2/PQQC" evidence="1">
    <location>
        <begin position="14"/>
        <end position="208"/>
    </location>
</feature>
<dbReference type="RefSeq" id="WP_092490513.1">
    <property type="nucleotide sequence ID" value="NZ_LN906597.1"/>
</dbReference>
<dbReference type="PANTHER" id="PTHR43198:SF2">
    <property type="entry name" value="SI:CH1073-67J19.1-RELATED"/>
    <property type="match status" value="1"/>
</dbReference>
<reference evidence="3" key="1">
    <citation type="submission" date="2015-11" db="EMBL/GenBank/DDBJ databases">
        <authorList>
            <person name="Seth-Smith H.M.B."/>
        </authorList>
    </citation>
    <scope>NUCLEOTIDE SEQUENCE [LARGE SCALE GENOMIC DNA]</scope>
    <source>
        <strain evidence="3">2013Ark11</strain>
    </source>
</reference>
<evidence type="ECO:0000259" key="1">
    <source>
        <dbReference type="Pfam" id="PF03070"/>
    </source>
</evidence>
<dbReference type="OrthoDB" id="34166at2"/>
<dbReference type="InterPro" id="IPR004305">
    <property type="entry name" value="Thiaminase-2/PQQC"/>
</dbReference>
<evidence type="ECO:0000313" key="3">
    <source>
        <dbReference type="Proteomes" id="UP000198651"/>
    </source>
</evidence>
<proteinExistence type="predicted"/>
<sequence>MSNFFDLVIEETGDIVKSIYDHPFIRELSVGSLSQELFTYYIEQDTYYLVEFSRCLSIIASKCDSGDIKSFLSFAEEALGELEPIHNSFMNNKGNNINAISPANLFYTSYLKSVCSMEPVSIGIAAVLPCFFIYRDVGSFISTNRIHDNPYNQWIDAYANTYFSESVDKIIHISNQCALQESESNRQKMVTAAVRSSTLEFYFWDDAYHLRKFGNFK</sequence>
<dbReference type="Gene3D" id="1.20.910.10">
    <property type="entry name" value="Heme oxygenase-like"/>
    <property type="match status" value="1"/>
</dbReference>
<name>A0A0S4M8K3_9BURK</name>
<dbReference type="STRING" id="1561003.Ark11_0911"/>
<protein>
    <submittedName>
        <fullName evidence="2">TENA domain transcriptional regulator</fullName>
    </submittedName>
</protein>
<dbReference type="AlphaFoldDB" id="A0A0S4M8K3"/>
<gene>
    <name evidence="2" type="ORF">Ark11_0911</name>
</gene>
<dbReference type="EMBL" id="LN906597">
    <property type="protein sequence ID" value="CUT17732.1"/>
    <property type="molecule type" value="Genomic_DNA"/>
</dbReference>